<evidence type="ECO:0000313" key="2">
    <source>
        <dbReference type="EMBL" id="MBA9028739.1"/>
    </source>
</evidence>
<keyword evidence="3" id="KW-1185">Reference proteome</keyword>
<accession>A0ABR6CUP2</accession>
<evidence type="ECO:0000313" key="3">
    <source>
        <dbReference type="Proteomes" id="UP000626697"/>
    </source>
</evidence>
<sequence length="96" mass="11234">MRYIRFFLYFFFIHTIIGLCFFYGDNFRKPFSDFSNSDIARAIIIIIIMGSYFGLASDVFIRFNDISKTVKVLISVVSFFVSIFIIGLFLSVYFEA</sequence>
<feature type="transmembrane region" description="Helical" evidence="1">
    <location>
        <begin position="39"/>
        <end position="60"/>
    </location>
</feature>
<protein>
    <submittedName>
        <fullName evidence="2">Uncharacterized protein</fullName>
    </submittedName>
</protein>
<dbReference type="Proteomes" id="UP000626697">
    <property type="component" value="Unassembled WGS sequence"/>
</dbReference>
<proteinExistence type="predicted"/>
<name>A0ABR6CUP2_9BACI</name>
<gene>
    <name evidence="2" type="ORF">HNP81_004060</name>
</gene>
<keyword evidence="1" id="KW-0472">Membrane</keyword>
<keyword evidence="1" id="KW-1133">Transmembrane helix</keyword>
<evidence type="ECO:0000256" key="1">
    <source>
        <dbReference type="SAM" id="Phobius"/>
    </source>
</evidence>
<feature type="transmembrane region" description="Helical" evidence="1">
    <location>
        <begin position="72"/>
        <end position="94"/>
    </location>
</feature>
<comment type="caution">
    <text evidence="2">The sequence shown here is derived from an EMBL/GenBank/DDBJ whole genome shotgun (WGS) entry which is preliminary data.</text>
</comment>
<keyword evidence="1" id="KW-0812">Transmembrane</keyword>
<organism evidence="2 3">
    <name type="scientific">Peribacillus huizhouensis</name>
    <dbReference type="NCBI Taxonomy" id="1501239"/>
    <lineage>
        <taxon>Bacteria</taxon>
        <taxon>Bacillati</taxon>
        <taxon>Bacillota</taxon>
        <taxon>Bacilli</taxon>
        <taxon>Bacillales</taxon>
        <taxon>Bacillaceae</taxon>
        <taxon>Peribacillus</taxon>
    </lineage>
</organism>
<dbReference type="EMBL" id="JACJHX010000018">
    <property type="protein sequence ID" value="MBA9028739.1"/>
    <property type="molecule type" value="Genomic_DNA"/>
</dbReference>
<reference evidence="2 3" key="1">
    <citation type="submission" date="2020-08" db="EMBL/GenBank/DDBJ databases">
        <title>Genomic Encyclopedia of Type Strains, Phase IV (KMG-IV): sequencing the most valuable type-strain genomes for metagenomic binning, comparative biology and taxonomic classification.</title>
        <authorList>
            <person name="Goeker M."/>
        </authorList>
    </citation>
    <scope>NUCLEOTIDE SEQUENCE [LARGE SCALE GENOMIC DNA]</scope>
    <source>
        <strain evidence="2 3">DSM 105481</strain>
    </source>
</reference>
<feature type="transmembrane region" description="Helical" evidence="1">
    <location>
        <begin position="7"/>
        <end position="24"/>
    </location>
</feature>